<dbReference type="InterPro" id="IPR046791">
    <property type="entry name" value="Polycystin_dom"/>
</dbReference>
<protein>
    <recommendedName>
        <fullName evidence="6">Polycystin domain-containing protein</fullName>
    </recommendedName>
</protein>
<dbReference type="Pfam" id="PF20519">
    <property type="entry name" value="Polycystin_dom"/>
    <property type="match status" value="1"/>
</dbReference>
<dbReference type="eggNOG" id="KOG3599">
    <property type="taxonomic scope" value="Eukaryota"/>
</dbReference>
<dbReference type="GO" id="GO:0016020">
    <property type="term" value="C:membrane"/>
    <property type="evidence" value="ECO:0007669"/>
    <property type="project" value="UniProtKB-SubCell"/>
</dbReference>
<evidence type="ECO:0000313" key="8">
    <source>
        <dbReference type="Proteomes" id="UP000001593"/>
    </source>
</evidence>
<evidence type="ECO:0000256" key="3">
    <source>
        <dbReference type="ARBA" id="ARBA00022692"/>
    </source>
</evidence>
<gene>
    <name evidence="7" type="ORF">NEMVEDRAFT_v1g112003</name>
</gene>
<organism evidence="7 8">
    <name type="scientific">Nematostella vectensis</name>
    <name type="common">Starlet sea anemone</name>
    <dbReference type="NCBI Taxonomy" id="45351"/>
    <lineage>
        <taxon>Eukaryota</taxon>
        <taxon>Metazoa</taxon>
        <taxon>Cnidaria</taxon>
        <taxon>Anthozoa</taxon>
        <taxon>Hexacorallia</taxon>
        <taxon>Actiniaria</taxon>
        <taxon>Edwardsiidae</taxon>
        <taxon>Nematostella</taxon>
    </lineage>
</organism>
<name>A7SBB4_NEMVE</name>
<proteinExistence type="inferred from homology"/>
<feature type="domain" description="Polycystin" evidence="6">
    <location>
        <begin position="1"/>
        <end position="133"/>
    </location>
</feature>
<dbReference type="PANTHER" id="PTHR10877">
    <property type="entry name" value="POLYCYSTIN FAMILY MEMBER"/>
    <property type="match status" value="1"/>
</dbReference>
<keyword evidence="4" id="KW-1133">Transmembrane helix</keyword>
<evidence type="ECO:0000256" key="2">
    <source>
        <dbReference type="ARBA" id="ARBA00007200"/>
    </source>
</evidence>
<evidence type="ECO:0000256" key="5">
    <source>
        <dbReference type="ARBA" id="ARBA00023136"/>
    </source>
</evidence>
<reference evidence="7 8" key="1">
    <citation type="journal article" date="2007" name="Science">
        <title>Sea anemone genome reveals ancestral eumetazoan gene repertoire and genomic organization.</title>
        <authorList>
            <person name="Putnam N.H."/>
            <person name="Srivastava M."/>
            <person name="Hellsten U."/>
            <person name="Dirks B."/>
            <person name="Chapman J."/>
            <person name="Salamov A."/>
            <person name="Terry A."/>
            <person name="Shapiro H."/>
            <person name="Lindquist E."/>
            <person name="Kapitonov V.V."/>
            <person name="Jurka J."/>
            <person name="Genikhovich G."/>
            <person name="Grigoriev I.V."/>
            <person name="Lucas S.M."/>
            <person name="Steele R.E."/>
            <person name="Finnerty J.R."/>
            <person name="Technau U."/>
            <person name="Martindale M.Q."/>
            <person name="Rokhsar D.S."/>
        </authorList>
    </citation>
    <scope>NUCLEOTIDE SEQUENCE [LARGE SCALE GENOMIC DNA]</scope>
    <source>
        <strain evidence="8">CH2 X CH6</strain>
    </source>
</reference>
<keyword evidence="3" id="KW-0812">Transmembrane</keyword>
<dbReference type="HOGENOM" id="CLU_137115_0_0_1"/>
<evidence type="ECO:0000256" key="4">
    <source>
        <dbReference type="ARBA" id="ARBA00022989"/>
    </source>
</evidence>
<comment type="similarity">
    <text evidence="2">Belongs to the polycystin family.</text>
</comment>
<evidence type="ECO:0000256" key="1">
    <source>
        <dbReference type="ARBA" id="ARBA00004141"/>
    </source>
</evidence>
<feature type="non-terminal residue" evidence="7">
    <location>
        <position position="133"/>
    </location>
</feature>
<evidence type="ECO:0000259" key="6">
    <source>
        <dbReference type="Pfam" id="PF20519"/>
    </source>
</evidence>
<dbReference type="InParanoid" id="A7SBB4"/>
<dbReference type="Proteomes" id="UP000001593">
    <property type="component" value="Unassembled WGS sequence"/>
</dbReference>
<dbReference type="EMBL" id="DS469615">
    <property type="protein sequence ID" value="EDO38969.1"/>
    <property type="molecule type" value="Genomic_DNA"/>
</dbReference>
<dbReference type="PANTHER" id="PTHR10877:SF150">
    <property type="entry name" value="REJ DOMAIN-CONTAINING PROTEIN"/>
    <property type="match status" value="1"/>
</dbReference>
<feature type="non-terminal residue" evidence="7">
    <location>
        <position position="1"/>
    </location>
</feature>
<dbReference type="OMA" id="NEDTEPY"/>
<comment type="subcellular location">
    <subcellularLocation>
        <location evidence="1">Membrane</location>
        <topology evidence="1">Multi-pass membrane protein</topology>
    </subcellularLocation>
</comment>
<accession>A7SBB4</accession>
<keyword evidence="5" id="KW-0472">Membrane</keyword>
<evidence type="ECO:0000313" key="7">
    <source>
        <dbReference type="EMBL" id="EDO38969.1"/>
    </source>
</evidence>
<keyword evidence="8" id="KW-1185">Reference proteome</keyword>
<dbReference type="InterPro" id="IPR051223">
    <property type="entry name" value="Polycystin"/>
</dbReference>
<dbReference type="STRING" id="45351.A7SBB4"/>
<dbReference type="PhylomeDB" id="A7SBB4"/>
<sequence length="133" mass="14989">GATRIRQLRVAAGRCPVQQNIQTLIPECNVQYSWSNEDTEPYQTNWTSTINASLPSEWTYSSQAELRGYPYVGSIAVYAGGGYIKVFKLSSLDELNALKNSNWIDKYTRAVFLEISLYNAQVDVFTSVTFLSE</sequence>
<dbReference type="AlphaFoldDB" id="A7SBB4"/>